<accession>A0A9Q1GWT2</accession>
<sequence>MEWTWHILTKFGRTLKQAVIFGAVFRISGLPVIGDMCEEFLPLNDLSCDLTKYPLTVRFYKLMLSSITSTSMIMFSNWWLDYFHRGELTLIAREYKGGQLNSKKNGPVCYKGRGACCFSSFLVKPFRFTSWQNVIQLKTFMMDALLAEGQRLSLALTVLGYIYHGLEQTVSHPDHPSEVGATLPTHNVIAWLVELFPRLYSCYLDCKCPKQFRILIHYVSNTHATLSLSQARHICRDEQFAYLRANTFIEDSQKVLCSIIDSSHFSIAEIYWLTSRVKEAFNAVEIIAKIEELIENNLKELFTNALELKLRENETLKEDRCICKMQEHFLNQKQNFVSAEGELRTTLDLKRKERENFKWRYTKLYDLEKKKDKLKNLINSIFSFNKC</sequence>
<organism evidence="1 2">
    <name type="scientific">Carnegiea gigantea</name>
    <dbReference type="NCBI Taxonomy" id="171969"/>
    <lineage>
        <taxon>Eukaryota</taxon>
        <taxon>Viridiplantae</taxon>
        <taxon>Streptophyta</taxon>
        <taxon>Embryophyta</taxon>
        <taxon>Tracheophyta</taxon>
        <taxon>Spermatophyta</taxon>
        <taxon>Magnoliopsida</taxon>
        <taxon>eudicotyledons</taxon>
        <taxon>Gunneridae</taxon>
        <taxon>Pentapetalae</taxon>
        <taxon>Caryophyllales</taxon>
        <taxon>Cactineae</taxon>
        <taxon>Cactaceae</taxon>
        <taxon>Cactoideae</taxon>
        <taxon>Echinocereeae</taxon>
        <taxon>Carnegiea</taxon>
    </lineage>
</organism>
<evidence type="ECO:0000313" key="2">
    <source>
        <dbReference type="Proteomes" id="UP001153076"/>
    </source>
</evidence>
<reference evidence="1" key="1">
    <citation type="submission" date="2022-04" db="EMBL/GenBank/DDBJ databases">
        <title>Carnegiea gigantea Genome sequencing and assembly v2.</title>
        <authorList>
            <person name="Copetti D."/>
            <person name="Sanderson M.J."/>
            <person name="Burquez A."/>
            <person name="Wojciechowski M.F."/>
        </authorList>
    </citation>
    <scope>NUCLEOTIDE SEQUENCE</scope>
    <source>
        <strain evidence="1">SGP5-SGP5p</strain>
        <tissue evidence="1">Aerial part</tissue>
    </source>
</reference>
<gene>
    <name evidence="1" type="ORF">Cgig2_002730</name>
</gene>
<dbReference type="Proteomes" id="UP001153076">
    <property type="component" value="Unassembled WGS sequence"/>
</dbReference>
<dbReference type="OrthoDB" id="694455at2759"/>
<keyword evidence="2" id="KW-1185">Reference proteome</keyword>
<comment type="caution">
    <text evidence="1">The sequence shown here is derived from an EMBL/GenBank/DDBJ whole genome shotgun (WGS) entry which is preliminary data.</text>
</comment>
<evidence type="ECO:0000313" key="1">
    <source>
        <dbReference type="EMBL" id="KAJ8426882.1"/>
    </source>
</evidence>
<dbReference type="AlphaFoldDB" id="A0A9Q1GWT2"/>
<protein>
    <submittedName>
        <fullName evidence="1">Uncharacterized protein</fullName>
    </submittedName>
</protein>
<name>A0A9Q1GWT2_9CARY</name>
<dbReference type="EMBL" id="JAKOGI010001226">
    <property type="protein sequence ID" value="KAJ8426882.1"/>
    <property type="molecule type" value="Genomic_DNA"/>
</dbReference>
<proteinExistence type="predicted"/>